<dbReference type="Proteomes" id="UP000003150">
    <property type="component" value="Unassembled WGS sequence"/>
</dbReference>
<dbReference type="AlphaFoldDB" id="D4TX72"/>
<reference evidence="1 2" key="1">
    <citation type="submission" date="2009-10" db="EMBL/GenBank/DDBJ databases">
        <authorList>
            <person name="Weinstock G."/>
            <person name="Sodergren E."/>
            <person name="Clifton S."/>
            <person name="Fulton L."/>
            <person name="Fulton B."/>
            <person name="Courtney L."/>
            <person name="Fronick C."/>
            <person name="Harrison M."/>
            <person name="Strong C."/>
            <person name="Farmer C."/>
            <person name="Delahaunty K."/>
            <person name="Markovic C."/>
            <person name="Hall O."/>
            <person name="Minx P."/>
            <person name="Tomlinson C."/>
            <person name="Mitreva M."/>
            <person name="Nelson J."/>
            <person name="Hou S."/>
            <person name="Wollam A."/>
            <person name="Pepin K.H."/>
            <person name="Johnson M."/>
            <person name="Bhonagiri V."/>
            <person name="Nash W.E."/>
            <person name="Warren W."/>
            <person name="Chinwalla A."/>
            <person name="Mardis E.R."/>
            <person name="Wilson R.K."/>
        </authorList>
    </citation>
    <scope>NUCLEOTIDE SEQUENCE [LARGE SCALE GENOMIC DNA]</scope>
    <source>
        <strain evidence="1 2">F0309</strain>
    </source>
</reference>
<gene>
    <name evidence="1" type="ORF">HMPREF0970_00529</name>
</gene>
<evidence type="ECO:0000313" key="2">
    <source>
        <dbReference type="Proteomes" id="UP000003150"/>
    </source>
</evidence>
<accession>D4TX72</accession>
<evidence type="ECO:0000313" key="1">
    <source>
        <dbReference type="EMBL" id="EFF80523.1"/>
    </source>
</evidence>
<dbReference type="OrthoDB" id="3271408at2"/>
<sequence length="41" mass="4263">MSLNAPFGARCFMAGDAASLTNPINPEGLNAPFGARCFMNS</sequence>
<proteinExistence type="predicted"/>
<organism evidence="1 2">
    <name type="scientific">Schaalia odontolytica F0309</name>
    <dbReference type="NCBI Taxonomy" id="649742"/>
    <lineage>
        <taxon>Bacteria</taxon>
        <taxon>Bacillati</taxon>
        <taxon>Actinomycetota</taxon>
        <taxon>Actinomycetes</taxon>
        <taxon>Actinomycetales</taxon>
        <taxon>Actinomycetaceae</taxon>
        <taxon>Schaalia</taxon>
    </lineage>
</organism>
<dbReference type="HOGENOM" id="CLU_214154_0_0_11"/>
<protein>
    <submittedName>
        <fullName evidence="1">Uncharacterized protein</fullName>
    </submittedName>
</protein>
<name>D4TX72_9ACTO</name>
<dbReference type="EMBL" id="ACYT02000015">
    <property type="protein sequence ID" value="EFF80523.1"/>
    <property type="molecule type" value="Genomic_DNA"/>
</dbReference>
<comment type="caution">
    <text evidence="1">The sequence shown here is derived from an EMBL/GenBank/DDBJ whole genome shotgun (WGS) entry which is preliminary data.</text>
</comment>